<evidence type="ECO:0000313" key="8">
    <source>
        <dbReference type="Proteomes" id="UP000253769"/>
    </source>
</evidence>
<dbReference type="Pfam" id="PF08668">
    <property type="entry name" value="HDOD"/>
    <property type="match status" value="1"/>
</dbReference>
<dbReference type="SUPFAM" id="SSF109604">
    <property type="entry name" value="HD-domain/PDEase-like"/>
    <property type="match status" value="1"/>
</dbReference>
<evidence type="ECO:0000259" key="6">
    <source>
        <dbReference type="PROSITE" id="PS51833"/>
    </source>
</evidence>
<name>A0A369WC07_9GAMM</name>
<dbReference type="SMART" id="SM00267">
    <property type="entry name" value="GGDEF"/>
    <property type="match status" value="1"/>
</dbReference>
<dbReference type="PANTHER" id="PTHR45138:SF9">
    <property type="entry name" value="DIGUANYLATE CYCLASE DGCM-RELATED"/>
    <property type="match status" value="1"/>
</dbReference>
<dbReference type="Pfam" id="PF00990">
    <property type="entry name" value="GGDEF"/>
    <property type="match status" value="1"/>
</dbReference>
<dbReference type="NCBIfam" id="TIGR00254">
    <property type="entry name" value="GGDEF"/>
    <property type="match status" value="1"/>
</dbReference>
<dbReference type="InterPro" id="IPR029016">
    <property type="entry name" value="GAF-like_dom_sf"/>
</dbReference>
<dbReference type="AlphaFoldDB" id="A0A369WC07"/>
<dbReference type="SMART" id="SM00471">
    <property type="entry name" value="HDc"/>
    <property type="match status" value="1"/>
</dbReference>
<proteinExistence type="predicted"/>
<dbReference type="RefSeq" id="WP_114696466.1">
    <property type="nucleotide sequence ID" value="NZ_QQOH01000004.1"/>
</dbReference>
<evidence type="ECO:0000256" key="3">
    <source>
        <dbReference type="ARBA" id="ARBA00034247"/>
    </source>
</evidence>
<dbReference type="InterPro" id="IPR029787">
    <property type="entry name" value="Nucleotide_cyclase"/>
</dbReference>
<dbReference type="GO" id="GO:1902201">
    <property type="term" value="P:negative regulation of bacterial-type flagellum-dependent cell motility"/>
    <property type="evidence" value="ECO:0007669"/>
    <property type="project" value="TreeGrafter"/>
</dbReference>
<evidence type="ECO:0000259" key="5">
    <source>
        <dbReference type="PROSITE" id="PS51831"/>
    </source>
</evidence>
<evidence type="ECO:0000259" key="4">
    <source>
        <dbReference type="PROSITE" id="PS50887"/>
    </source>
</evidence>
<dbReference type="PROSITE" id="PS51833">
    <property type="entry name" value="HDOD"/>
    <property type="match status" value="1"/>
</dbReference>
<comment type="caution">
    <text evidence="7">The sequence shown here is derived from an EMBL/GenBank/DDBJ whole genome shotgun (WGS) entry which is preliminary data.</text>
</comment>
<comment type="cofactor">
    <cofactor evidence="1">
        <name>Mg(2+)</name>
        <dbReference type="ChEBI" id="CHEBI:18420"/>
    </cofactor>
</comment>
<comment type="catalytic activity">
    <reaction evidence="3">
        <text>2 GTP = 3',3'-c-di-GMP + 2 diphosphate</text>
        <dbReference type="Rhea" id="RHEA:24898"/>
        <dbReference type="ChEBI" id="CHEBI:33019"/>
        <dbReference type="ChEBI" id="CHEBI:37565"/>
        <dbReference type="ChEBI" id="CHEBI:58805"/>
        <dbReference type="EC" id="2.7.7.65"/>
    </reaction>
</comment>
<organism evidence="7 8">
    <name type="scientific">Motiliproteus coralliicola</name>
    <dbReference type="NCBI Taxonomy" id="2283196"/>
    <lineage>
        <taxon>Bacteria</taxon>
        <taxon>Pseudomonadati</taxon>
        <taxon>Pseudomonadota</taxon>
        <taxon>Gammaproteobacteria</taxon>
        <taxon>Oceanospirillales</taxon>
        <taxon>Oceanospirillaceae</taxon>
        <taxon>Motiliproteus</taxon>
    </lineage>
</organism>
<dbReference type="SUPFAM" id="SSF55073">
    <property type="entry name" value="Nucleotide cyclase"/>
    <property type="match status" value="1"/>
</dbReference>
<feature type="domain" description="HDOD" evidence="6">
    <location>
        <begin position="24"/>
        <end position="220"/>
    </location>
</feature>
<evidence type="ECO:0000313" key="7">
    <source>
        <dbReference type="EMBL" id="RDE18851.1"/>
    </source>
</evidence>
<dbReference type="EC" id="2.7.7.65" evidence="2"/>
<dbReference type="CDD" id="cd01949">
    <property type="entry name" value="GGDEF"/>
    <property type="match status" value="1"/>
</dbReference>
<dbReference type="InterPro" id="IPR000160">
    <property type="entry name" value="GGDEF_dom"/>
</dbReference>
<evidence type="ECO:0000256" key="2">
    <source>
        <dbReference type="ARBA" id="ARBA00012528"/>
    </source>
</evidence>
<dbReference type="FunFam" id="3.30.70.270:FF:000001">
    <property type="entry name" value="Diguanylate cyclase domain protein"/>
    <property type="match status" value="1"/>
</dbReference>
<dbReference type="InterPro" id="IPR006675">
    <property type="entry name" value="HDIG_dom"/>
</dbReference>
<dbReference type="InterPro" id="IPR013976">
    <property type="entry name" value="HDOD"/>
</dbReference>
<dbReference type="Gene3D" id="1.10.3210.10">
    <property type="entry name" value="Hypothetical protein af1432"/>
    <property type="match status" value="1"/>
</dbReference>
<protein>
    <recommendedName>
        <fullName evidence="2">diguanylate cyclase</fullName>
        <ecNumber evidence="2">2.7.7.65</ecNumber>
    </recommendedName>
</protein>
<evidence type="ECO:0000256" key="1">
    <source>
        <dbReference type="ARBA" id="ARBA00001946"/>
    </source>
</evidence>
<accession>A0A369WC07</accession>
<dbReference type="PROSITE" id="PS51831">
    <property type="entry name" value="HD"/>
    <property type="match status" value="1"/>
</dbReference>
<dbReference type="Gene3D" id="3.30.70.270">
    <property type="match status" value="1"/>
</dbReference>
<feature type="domain" description="HD" evidence="5">
    <location>
        <begin position="119"/>
        <end position="245"/>
    </location>
</feature>
<dbReference type="PROSITE" id="PS50887">
    <property type="entry name" value="GGDEF"/>
    <property type="match status" value="1"/>
</dbReference>
<dbReference type="GO" id="GO:0005886">
    <property type="term" value="C:plasma membrane"/>
    <property type="evidence" value="ECO:0007669"/>
    <property type="project" value="TreeGrafter"/>
</dbReference>
<dbReference type="NCBIfam" id="TIGR00277">
    <property type="entry name" value="HDIG"/>
    <property type="match status" value="1"/>
</dbReference>
<dbReference type="EMBL" id="QQOH01000004">
    <property type="protein sequence ID" value="RDE18851.1"/>
    <property type="molecule type" value="Genomic_DNA"/>
</dbReference>
<dbReference type="Gene3D" id="3.30.450.40">
    <property type="match status" value="1"/>
</dbReference>
<dbReference type="InterPro" id="IPR003607">
    <property type="entry name" value="HD/PDEase_dom"/>
</dbReference>
<reference evidence="7 8" key="1">
    <citation type="submission" date="2018-07" db="EMBL/GenBank/DDBJ databases">
        <title>Motiliproteus coralliicola sp. nov., a bacterium isolated from Coral.</title>
        <authorList>
            <person name="Wang G."/>
        </authorList>
    </citation>
    <scope>NUCLEOTIDE SEQUENCE [LARGE SCALE GENOMIC DNA]</scope>
    <source>
        <strain evidence="7 8">C34</strain>
    </source>
</reference>
<dbReference type="GO" id="GO:0043709">
    <property type="term" value="P:cell adhesion involved in single-species biofilm formation"/>
    <property type="evidence" value="ECO:0007669"/>
    <property type="project" value="TreeGrafter"/>
</dbReference>
<dbReference type="OrthoDB" id="9803824at2"/>
<dbReference type="InterPro" id="IPR006674">
    <property type="entry name" value="HD_domain"/>
</dbReference>
<feature type="domain" description="GGDEF" evidence="4">
    <location>
        <begin position="528"/>
        <end position="661"/>
    </location>
</feature>
<dbReference type="InterPro" id="IPR043128">
    <property type="entry name" value="Rev_trsase/Diguanyl_cyclase"/>
</dbReference>
<dbReference type="SUPFAM" id="SSF55781">
    <property type="entry name" value="GAF domain-like"/>
    <property type="match status" value="1"/>
</dbReference>
<sequence length="661" mass="73324">MDEQPYLPDEDQLSSVLKTELSDLPPFPVIVTRLLELTRDQNGSIGELVQVVETDPAITARLLRIANSSYYSFQRQISTVRESIIVLGFHEVRRLALNLTIHNNLVNRSRGALFDQLLFWRHSLAVAIIAKKLADETQLVDPEEAYVAGLLHDIGKSLLEQHGKISYSEFLEYFDDQPGVALGEEQRIIGASHDVIGALYASHSALPDTLVNAILFHHRMVPADLDRQSTNLVAIVALADFIAWSHGFGSVTKSHSMVLPPYIQKIIDIRKLNLGRLVTHMDKEITAAAEIYHFQLPQASELRVSLLRLNIDLAMNSSQSACMSAEPGRKQVSSVEGHGLMLVPHRSLDRAEIINSTLRELVAELELQQVALLLVDSKERQLMLQNICIAGEPGTRNCQVGFDLNRSDAMLGTLREGQVERLAGDCEVEQQLLSTLHSQAVTLIPVTGKHHVVGMLALSHGAEVELAAELTDILVRVGQELGIALEHAKLLADSCDKAERDGLTGLPNRTMIDRVLAQELQQAEQNNQSLAVAMIDIDFFKKFNDTFGHATGDAVLKLVGKVLRQGTREGNFVGRYGGEEFCAILPGVTPEQALNYCERLRHSVEKIGKFLERRFEGQCITISLGAAIYRQGDDERSLLDRADQVLYKAKQTGRNRVESIF</sequence>
<dbReference type="CDD" id="cd00077">
    <property type="entry name" value="HDc"/>
    <property type="match status" value="1"/>
</dbReference>
<dbReference type="PANTHER" id="PTHR45138">
    <property type="entry name" value="REGULATORY COMPONENTS OF SENSORY TRANSDUCTION SYSTEM"/>
    <property type="match status" value="1"/>
</dbReference>
<gene>
    <name evidence="7" type="ORF">DV711_14630</name>
</gene>
<dbReference type="Proteomes" id="UP000253769">
    <property type="component" value="Unassembled WGS sequence"/>
</dbReference>
<keyword evidence="8" id="KW-1185">Reference proteome</keyword>
<dbReference type="InterPro" id="IPR050469">
    <property type="entry name" value="Diguanylate_Cyclase"/>
</dbReference>
<dbReference type="GO" id="GO:0052621">
    <property type="term" value="F:diguanylate cyclase activity"/>
    <property type="evidence" value="ECO:0007669"/>
    <property type="project" value="UniProtKB-EC"/>
</dbReference>